<feature type="domain" description="TonB-dependent receptor plug" evidence="15">
    <location>
        <begin position="59"/>
        <end position="163"/>
    </location>
</feature>
<evidence type="ECO:0000313" key="17">
    <source>
        <dbReference type="Proteomes" id="UP000220246"/>
    </source>
</evidence>
<dbReference type="AlphaFoldDB" id="A0A2A7UYF6"/>
<dbReference type="Gene3D" id="2.170.130.10">
    <property type="entry name" value="TonB-dependent receptor, plug domain"/>
    <property type="match status" value="1"/>
</dbReference>
<keyword evidence="9 12" id="KW-0472">Membrane</keyword>
<dbReference type="STRING" id="1219032.GCA_001515545_01873"/>
<dbReference type="InterPro" id="IPR036942">
    <property type="entry name" value="Beta-barrel_TonB_sf"/>
</dbReference>
<dbReference type="CDD" id="cd01347">
    <property type="entry name" value="ligand_gated_channel"/>
    <property type="match status" value="1"/>
</dbReference>
<dbReference type="Gene3D" id="2.40.170.20">
    <property type="entry name" value="TonB-dependent receptor, beta-barrel domain"/>
    <property type="match status" value="1"/>
</dbReference>
<evidence type="ECO:0000256" key="5">
    <source>
        <dbReference type="ARBA" id="ARBA00022692"/>
    </source>
</evidence>
<keyword evidence="7" id="KW-0406">Ion transport</keyword>
<dbReference type="InterPro" id="IPR037066">
    <property type="entry name" value="Plug_dom_sf"/>
</dbReference>
<dbReference type="SUPFAM" id="SSF56935">
    <property type="entry name" value="Porins"/>
    <property type="match status" value="1"/>
</dbReference>
<evidence type="ECO:0000256" key="4">
    <source>
        <dbReference type="ARBA" id="ARBA00022452"/>
    </source>
</evidence>
<dbReference type="InterPro" id="IPR039426">
    <property type="entry name" value="TonB-dep_rcpt-like"/>
</dbReference>
<dbReference type="PANTHER" id="PTHR30069">
    <property type="entry name" value="TONB-DEPENDENT OUTER MEMBRANE RECEPTOR"/>
    <property type="match status" value="1"/>
</dbReference>
<evidence type="ECO:0000256" key="7">
    <source>
        <dbReference type="ARBA" id="ARBA00023065"/>
    </source>
</evidence>
<proteinExistence type="inferred from homology"/>
<dbReference type="Pfam" id="PF00593">
    <property type="entry name" value="TonB_dep_Rec_b-barrel"/>
    <property type="match status" value="1"/>
</dbReference>
<dbReference type="OrthoDB" id="183532at2"/>
<protein>
    <submittedName>
        <fullName evidence="16">TonB-dependent receptor</fullName>
    </submittedName>
</protein>
<organism evidence="16 17">
    <name type="scientific">Comamonas terrigena</name>
    <dbReference type="NCBI Taxonomy" id="32013"/>
    <lineage>
        <taxon>Bacteria</taxon>
        <taxon>Pseudomonadati</taxon>
        <taxon>Pseudomonadota</taxon>
        <taxon>Betaproteobacteria</taxon>
        <taxon>Burkholderiales</taxon>
        <taxon>Comamonadaceae</taxon>
        <taxon>Comamonas</taxon>
    </lineage>
</organism>
<comment type="subcellular location">
    <subcellularLocation>
        <location evidence="1 12">Cell outer membrane</location>
        <topology evidence="1 12">Multi-pass membrane protein</topology>
    </subcellularLocation>
</comment>
<dbReference type="Proteomes" id="UP000220246">
    <property type="component" value="Unassembled WGS sequence"/>
</dbReference>
<dbReference type="GO" id="GO:0015889">
    <property type="term" value="P:cobalamin transport"/>
    <property type="evidence" value="ECO:0007669"/>
    <property type="project" value="TreeGrafter"/>
</dbReference>
<dbReference type="PROSITE" id="PS51257">
    <property type="entry name" value="PROKAR_LIPOPROTEIN"/>
    <property type="match status" value="1"/>
</dbReference>
<keyword evidence="5 12" id="KW-0812">Transmembrane</keyword>
<keyword evidence="17" id="KW-1185">Reference proteome</keyword>
<keyword evidence="11 12" id="KW-0998">Cell outer membrane</keyword>
<sequence length="637" mass="70100">MCASMRNFQPSPAEGQRASVRFPLAAVALAAACLAQHAAAQSVPLSTTVVTATRSETPLDETLADVRVITEAQISNSAGRSLAEVLQRFAGVQMSSNGGRGNTQSVYIRGSKQVVLLVDGVRFGSATLGTPTLESLPLEAIERIEVVHGPASALYGSDAIGGVIQIFTKQGKGVKQAFVPHAALTWGRAGYKKADGGFAGEQSGWNYSLNMARVIDPGFSATNRKSAEFRSDADKFNQTSVTAALGYAFNADWRLDANLMRADSYSEFDQDYIFMPDWSMPLVNGSYNEFRAATSQLKLSGRLSANWNSTLSVSRSNDKQRSHHRLEGRTDRYQDLFQTEQTEYKWGNEIKTPVGVVVAGLERLEQQIASSERYDHKDRSTNAAYAGLNGSHAAHSWQLNLRRDDNSQFGGYNTWGIGYGYEVLSGLRARVARASSMKAPTFNDLYYPMSGNPNLQPESSKGNEIGLDWSVGGHEFKLTGFDNKVKNLISWADDGTGMWFPFNIDSARLKGWSLGYSTQWQGWDLSARYEHLDAVDGKGQRLTDRLPEHQATLSVDKRIGAWKFGTSALYAGKRTDKQGTVDLGGYTTMDLHAEYQFAKDWAVQARVANLTDKVYETAYGYNQRGRAGFVTLKWTPR</sequence>
<dbReference type="EMBL" id="PDEA01000001">
    <property type="protein sequence ID" value="PEH90369.1"/>
    <property type="molecule type" value="Genomic_DNA"/>
</dbReference>
<dbReference type="GO" id="GO:0009279">
    <property type="term" value="C:cell outer membrane"/>
    <property type="evidence" value="ECO:0007669"/>
    <property type="project" value="UniProtKB-SubCell"/>
</dbReference>
<name>A0A2A7UYF6_COMTR</name>
<accession>A0A2A7UYF6</accession>
<keyword evidence="8 13" id="KW-0798">TonB box</keyword>
<dbReference type="Pfam" id="PF07715">
    <property type="entry name" value="Plug"/>
    <property type="match status" value="1"/>
</dbReference>
<evidence type="ECO:0000256" key="11">
    <source>
        <dbReference type="ARBA" id="ARBA00023237"/>
    </source>
</evidence>
<evidence type="ECO:0000259" key="15">
    <source>
        <dbReference type="Pfam" id="PF07715"/>
    </source>
</evidence>
<evidence type="ECO:0000256" key="12">
    <source>
        <dbReference type="PROSITE-ProRule" id="PRU01360"/>
    </source>
</evidence>
<evidence type="ECO:0000256" key="10">
    <source>
        <dbReference type="ARBA" id="ARBA00023170"/>
    </source>
</evidence>
<comment type="similarity">
    <text evidence="2 12 13">Belongs to the TonB-dependent receptor family.</text>
</comment>
<keyword evidence="4 12" id="KW-1134">Transmembrane beta strand</keyword>
<gene>
    <name evidence="16" type="ORF">CRM82_18795</name>
</gene>
<keyword evidence="6" id="KW-0732">Signal</keyword>
<dbReference type="PROSITE" id="PS52016">
    <property type="entry name" value="TONB_DEPENDENT_REC_3"/>
    <property type="match status" value="1"/>
</dbReference>
<keyword evidence="3 12" id="KW-0813">Transport</keyword>
<evidence type="ECO:0000256" key="6">
    <source>
        <dbReference type="ARBA" id="ARBA00022729"/>
    </source>
</evidence>
<dbReference type="InterPro" id="IPR012910">
    <property type="entry name" value="Plug_dom"/>
</dbReference>
<evidence type="ECO:0000256" key="9">
    <source>
        <dbReference type="ARBA" id="ARBA00023136"/>
    </source>
</evidence>
<evidence type="ECO:0000256" key="1">
    <source>
        <dbReference type="ARBA" id="ARBA00004571"/>
    </source>
</evidence>
<dbReference type="GO" id="GO:0006811">
    <property type="term" value="P:monoatomic ion transport"/>
    <property type="evidence" value="ECO:0007669"/>
    <property type="project" value="UniProtKB-KW"/>
</dbReference>
<reference evidence="17" key="1">
    <citation type="submission" date="2017-09" db="EMBL/GenBank/DDBJ databases">
        <title>FDA dAtabase for Regulatory Grade micrObial Sequences (FDA-ARGOS): Supporting development and validation of Infectious Disease Dx tests.</title>
        <authorList>
            <person name="Minogue T."/>
            <person name="Wolcott M."/>
            <person name="Wasieloski L."/>
            <person name="Aguilar W."/>
            <person name="Moore D."/>
            <person name="Tallon L."/>
            <person name="Sadzewicz L."/>
            <person name="Ott S."/>
            <person name="Zhao X."/>
            <person name="Nagaraj S."/>
            <person name="Vavikolanu K."/>
            <person name="Aluvathingal J."/>
            <person name="Nadendla S."/>
            <person name="Sichtig H."/>
        </authorList>
    </citation>
    <scope>NUCLEOTIDE SEQUENCE [LARGE SCALE GENOMIC DNA]</scope>
    <source>
        <strain evidence="17">FDAARGOS_394</strain>
    </source>
</reference>
<evidence type="ECO:0000259" key="14">
    <source>
        <dbReference type="Pfam" id="PF00593"/>
    </source>
</evidence>
<evidence type="ECO:0000313" key="16">
    <source>
        <dbReference type="EMBL" id="PEH90369.1"/>
    </source>
</evidence>
<evidence type="ECO:0000256" key="3">
    <source>
        <dbReference type="ARBA" id="ARBA00022448"/>
    </source>
</evidence>
<keyword evidence="10 16" id="KW-0675">Receptor</keyword>
<dbReference type="InterPro" id="IPR000531">
    <property type="entry name" value="Beta-barrel_TonB"/>
</dbReference>
<evidence type="ECO:0000256" key="13">
    <source>
        <dbReference type="RuleBase" id="RU003357"/>
    </source>
</evidence>
<comment type="caution">
    <text evidence="16">The sequence shown here is derived from an EMBL/GenBank/DDBJ whole genome shotgun (WGS) entry which is preliminary data.</text>
</comment>
<feature type="domain" description="TonB-dependent receptor-like beta-barrel" evidence="14">
    <location>
        <begin position="199"/>
        <end position="610"/>
    </location>
</feature>
<evidence type="ECO:0000256" key="8">
    <source>
        <dbReference type="ARBA" id="ARBA00023077"/>
    </source>
</evidence>
<dbReference type="PANTHER" id="PTHR30069:SF53">
    <property type="entry name" value="COLICIN I RECEPTOR-RELATED"/>
    <property type="match status" value="1"/>
</dbReference>
<evidence type="ECO:0000256" key="2">
    <source>
        <dbReference type="ARBA" id="ARBA00009810"/>
    </source>
</evidence>